<dbReference type="EMBL" id="PGFF01000001">
    <property type="protein sequence ID" value="PJJ71136.1"/>
    <property type="molecule type" value="Genomic_DNA"/>
</dbReference>
<protein>
    <submittedName>
        <fullName evidence="1">Uncharacterized protein</fullName>
    </submittedName>
</protein>
<dbReference type="OrthoDB" id="9784880at2"/>
<organism evidence="1 2">
    <name type="scientific">Diaminobutyricimonas aerilata</name>
    <dbReference type="NCBI Taxonomy" id="1162967"/>
    <lineage>
        <taxon>Bacteria</taxon>
        <taxon>Bacillati</taxon>
        <taxon>Actinomycetota</taxon>
        <taxon>Actinomycetes</taxon>
        <taxon>Micrococcales</taxon>
        <taxon>Microbacteriaceae</taxon>
        <taxon>Diaminobutyricimonas</taxon>
    </lineage>
</organism>
<dbReference type="AlphaFoldDB" id="A0A2M9CGT5"/>
<sequence length="165" mass="17815">MITHIDMAGRGIAELLAGTGLRVRIARFDGVDFEVLAVETDHHGRRFAHTERDRWTVLAETSDGRILGRPTGIGVERPLALLAVAIVDSLASRDGDADTGPRWDDAALSGAARDELERMREFIAGANRLLPEHHDAHGELVALAHRAALRMPEISGDGHPPLVGS</sequence>
<reference evidence="1 2" key="1">
    <citation type="submission" date="2017-11" db="EMBL/GenBank/DDBJ databases">
        <title>Genomic Encyclopedia of Archaeal and Bacterial Type Strains, Phase II (KMG-II): From Individual Species to Whole Genera.</title>
        <authorList>
            <person name="Goeker M."/>
        </authorList>
    </citation>
    <scope>NUCLEOTIDE SEQUENCE [LARGE SCALE GENOMIC DNA]</scope>
    <source>
        <strain evidence="1 2">DSM 27393</strain>
    </source>
</reference>
<accession>A0A2M9CGT5</accession>
<keyword evidence="2" id="KW-1185">Reference proteome</keyword>
<gene>
    <name evidence="1" type="ORF">CLV46_0678</name>
</gene>
<dbReference type="RefSeq" id="WP_100363476.1">
    <property type="nucleotide sequence ID" value="NZ_PGFF01000001.1"/>
</dbReference>
<comment type="caution">
    <text evidence="1">The sequence shown here is derived from an EMBL/GenBank/DDBJ whole genome shotgun (WGS) entry which is preliminary data.</text>
</comment>
<name>A0A2M9CGT5_9MICO</name>
<dbReference type="Proteomes" id="UP000228758">
    <property type="component" value="Unassembled WGS sequence"/>
</dbReference>
<evidence type="ECO:0000313" key="2">
    <source>
        <dbReference type="Proteomes" id="UP000228758"/>
    </source>
</evidence>
<proteinExistence type="predicted"/>
<evidence type="ECO:0000313" key="1">
    <source>
        <dbReference type="EMBL" id="PJJ71136.1"/>
    </source>
</evidence>